<feature type="compositionally biased region" description="Polar residues" evidence="1">
    <location>
        <begin position="110"/>
        <end position="120"/>
    </location>
</feature>
<dbReference type="EMBL" id="JAULSN010000009">
    <property type="protein sequence ID" value="KAK3365090.1"/>
    <property type="molecule type" value="Genomic_DNA"/>
</dbReference>
<name>A0AAE0JW06_9PEZI</name>
<feature type="region of interest" description="Disordered" evidence="1">
    <location>
        <begin position="37"/>
        <end position="70"/>
    </location>
</feature>
<keyword evidence="3" id="KW-1185">Reference proteome</keyword>
<evidence type="ECO:0000313" key="3">
    <source>
        <dbReference type="Proteomes" id="UP001287356"/>
    </source>
</evidence>
<organism evidence="2 3">
    <name type="scientific">Lasiosphaeria ovina</name>
    <dbReference type="NCBI Taxonomy" id="92902"/>
    <lineage>
        <taxon>Eukaryota</taxon>
        <taxon>Fungi</taxon>
        <taxon>Dikarya</taxon>
        <taxon>Ascomycota</taxon>
        <taxon>Pezizomycotina</taxon>
        <taxon>Sordariomycetes</taxon>
        <taxon>Sordariomycetidae</taxon>
        <taxon>Sordariales</taxon>
        <taxon>Lasiosphaeriaceae</taxon>
        <taxon>Lasiosphaeria</taxon>
    </lineage>
</organism>
<protein>
    <submittedName>
        <fullName evidence="2">Uncharacterized protein</fullName>
    </submittedName>
</protein>
<sequence length="247" mass="26271">MPARASPDCEAGIPSDGPAEGWTWGLISAWPIVRPSTSFAPEYPSPPPNSPGDNASQYWPLDLPTQPSRPARFIPRADLRLLPPPWACPGSVSAVERAQALLTEIPVIRSSNCGPTTQHAESVPAAAHGGRAGGGPSPERPGRYGYFSSAAGAASASQAETPSPHDSGYATSAVTNDEEISPGQPSQPDSLLELSPSELKALSPSQLEAQFRYADAELLKEFEDEPEELQPEIQDQRLLQTWRLAEG</sequence>
<proteinExistence type="predicted"/>
<accession>A0AAE0JW06</accession>
<reference evidence="2" key="1">
    <citation type="journal article" date="2023" name="Mol. Phylogenet. Evol.">
        <title>Genome-scale phylogeny and comparative genomics of the fungal order Sordariales.</title>
        <authorList>
            <person name="Hensen N."/>
            <person name="Bonometti L."/>
            <person name="Westerberg I."/>
            <person name="Brannstrom I.O."/>
            <person name="Guillou S."/>
            <person name="Cros-Aarteil S."/>
            <person name="Calhoun S."/>
            <person name="Haridas S."/>
            <person name="Kuo A."/>
            <person name="Mondo S."/>
            <person name="Pangilinan J."/>
            <person name="Riley R."/>
            <person name="LaButti K."/>
            <person name="Andreopoulos B."/>
            <person name="Lipzen A."/>
            <person name="Chen C."/>
            <person name="Yan M."/>
            <person name="Daum C."/>
            <person name="Ng V."/>
            <person name="Clum A."/>
            <person name="Steindorff A."/>
            <person name="Ohm R.A."/>
            <person name="Martin F."/>
            <person name="Silar P."/>
            <person name="Natvig D.O."/>
            <person name="Lalanne C."/>
            <person name="Gautier V."/>
            <person name="Ament-Velasquez S.L."/>
            <person name="Kruys A."/>
            <person name="Hutchinson M.I."/>
            <person name="Powell A.J."/>
            <person name="Barry K."/>
            <person name="Miller A.N."/>
            <person name="Grigoriev I.V."/>
            <person name="Debuchy R."/>
            <person name="Gladieux P."/>
            <person name="Hiltunen Thoren M."/>
            <person name="Johannesson H."/>
        </authorList>
    </citation>
    <scope>NUCLEOTIDE SEQUENCE</scope>
    <source>
        <strain evidence="2">CBS 958.72</strain>
    </source>
</reference>
<comment type="caution">
    <text evidence="2">The sequence shown here is derived from an EMBL/GenBank/DDBJ whole genome shotgun (WGS) entry which is preliminary data.</text>
</comment>
<dbReference type="AlphaFoldDB" id="A0AAE0JW06"/>
<evidence type="ECO:0000313" key="2">
    <source>
        <dbReference type="EMBL" id="KAK3365090.1"/>
    </source>
</evidence>
<gene>
    <name evidence="2" type="ORF">B0T24DRAFT_598396</name>
</gene>
<evidence type="ECO:0000256" key="1">
    <source>
        <dbReference type="SAM" id="MobiDB-lite"/>
    </source>
</evidence>
<dbReference type="Proteomes" id="UP001287356">
    <property type="component" value="Unassembled WGS sequence"/>
</dbReference>
<feature type="compositionally biased region" description="Low complexity" evidence="1">
    <location>
        <begin position="143"/>
        <end position="159"/>
    </location>
</feature>
<reference evidence="2" key="2">
    <citation type="submission" date="2023-06" db="EMBL/GenBank/DDBJ databases">
        <authorList>
            <consortium name="Lawrence Berkeley National Laboratory"/>
            <person name="Haridas S."/>
            <person name="Hensen N."/>
            <person name="Bonometti L."/>
            <person name="Westerberg I."/>
            <person name="Brannstrom I.O."/>
            <person name="Guillou S."/>
            <person name="Cros-Aarteil S."/>
            <person name="Calhoun S."/>
            <person name="Kuo A."/>
            <person name="Mondo S."/>
            <person name="Pangilinan J."/>
            <person name="Riley R."/>
            <person name="Labutti K."/>
            <person name="Andreopoulos B."/>
            <person name="Lipzen A."/>
            <person name="Chen C."/>
            <person name="Yanf M."/>
            <person name="Daum C."/>
            <person name="Ng V."/>
            <person name="Clum A."/>
            <person name="Steindorff A."/>
            <person name="Ohm R."/>
            <person name="Martin F."/>
            <person name="Silar P."/>
            <person name="Natvig D."/>
            <person name="Lalanne C."/>
            <person name="Gautier V."/>
            <person name="Ament-Velasquez S.L."/>
            <person name="Kruys A."/>
            <person name="Hutchinson M.I."/>
            <person name="Powell A.J."/>
            <person name="Barry K."/>
            <person name="Miller A.N."/>
            <person name="Grigoriev I.V."/>
            <person name="Debuchy R."/>
            <person name="Gladieux P."/>
            <person name="Thoren M.H."/>
            <person name="Johannesson H."/>
        </authorList>
    </citation>
    <scope>NUCLEOTIDE SEQUENCE</scope>
    <source>
        <strain evidence="2">CBS 958.72</strain>
    </source>
</reference>
<feature type="region of interest" description="Disordered" evidence="1">
    <location>
        <begin position="110"/>
        <end position="192"/>
    </location>
</feature>